<proteinExistence type="predicted"/>
<evidence type="ECO:0000313" key="2">
    <source>
        <dbReference type="EMBL" id="MPM91395.1"/>
    </source>
</evidence>
<comment type="caution">
    <text evidence="2">The sequence shown here is derived from an EMBL/GenBank/DDBJ whole genome shotgun (WGS) entry which is preliminary data.</text>
</comment>
<feature type="region of interest" description="Disordered" evidence="1">
    <location>
        <begin position="47"/>
        <end position="66"/>
    </location>
</feature>
<reference evidence="2" key="1">
    <citation type="submission" date="2019-08" db="EMBL/GenBank/DDBJ databases">
        <authorList>
            <person name="Kucharzyk K."/>
            <person name="Murdoch R.W."/>
            <person name="Higgins S."/>
            <person name="Loffler F."/>
        </authorList>
    </citation>
    <scope>NUCLEOTIDE SEQUENCE</scope>
</reference>
<dbReference type="EMBL" id="VSSQ01038454">
    <property type="protein sequence ID" value="MPM91395.1"/>
    <property type="molecule type" value="Genomic_DNA"/>
</dbReference>
<protein>
    <submittedName>
        <fullName evidence="2">Uncharacterized protein</fullName>
    </submittedName>
</protein>
<feature type="compositionally biased region" description="Basic and acidic residues" evidence="1">
    <location>
        <begin position="47"/>
        <end position="58"/>
    </location>
</feature>
<evidence type="ECO:0000256" key="1">
    <source>
        <dbReference type="SAM" id="MobiDB-lite"/>
    </source>
</evidence>
<name>A0A645DQ57_9ZZZZ</name>
<accession>A0A645DQ57</accession>
<dbReference type="AlphaFoldDB" id="A0A645DQ57"/>
<organism evidence="2">
    <name type="scientific">bioreactor metagenome</name>
    <dbReference type="NCBI Taxonomy" id="1076179"/>
    <lineage>
        <taxon>unclassified sequences</taxon>
        <taxon>metagenomes</taxon>
        <taxon>ecological metagenomes</taxon>
    </lineage>
</organism>
<sequence>MIIEYREKTLDEKKHDEQQDEIELPQEIVVSFARFLVPEIRKYYESEQGQREFKEWQEQQKTQNNR</sequence>
<gene>
    <name evidence="2" type="ORF">SDC9_138523</name>
</gene>